<dbReference type="AlphaFoldDB" id="A0A1Z4LY98"/>
<dbReference type="OrthoDB" id="508796at2"/>
<proteinExistence type="predicted"/>
<protein>
    <recommendedName>
        <fullName evidence="4">PEP-CTERM protein-sorting domain-containing protein</fullName>
    </recommendedName>
</protein>
<organism evidence="2 3">
    <name type="scientific">Calothrix parasitica NIES-267</name>
    <dbReference type="NCBI Taxonomy" id="1973488"/>
    <lineage>
        <taxon>Bacteria</taxon>
        <taxon>Bacillati</taxon>
        <taxon>Cyanobacteriota</taxon>
        <taxon>Cyanophyceae</taxon>
        <taxon>Nostocales</taxon>
        <taxon>Calotrichaceae</taxon>
        <taxon>Calothrix</taxon>
    </lineage>
</organism>
<name>A0A1Z4LY98_9CYAN</name>
<feature type="chain" id="PRO_5013278092" description="PEP-CTERM protein-sorting domain-containing protein" evidence="1">
    <location>
        <begin position="25"/>
        <end position="244"/>
    </location>
</feature>
<reference evidence="2 3" key="1">
    <citation type="submission" date="2017-06" db="EMBL/GenBank/DDBJ databases">
        <title>Genome sequencing of cyanobaciteial culture collection at National Institute for Environmental Studies (NIES).</title>
        <authorList>
            <person name="Hirose Y."/>
            <person name="Shimura Y."/>
            <person name="Fujisawa T."/>
            <person name="Nakamura Y."/>
            <person name="Kawachi M."/>
        </authorList>
    </citation>
    <scope>NUCLEOTIDE SEQUENCE [LARGE SCALE GENOMIC DNA]</scope>
    <source>
        <strain evidence="2 3">NIES-267</strain>
    </source>
</reference>
<keyword evidence="3" id="KW-1185">Reference proteome</keyword>
<gene>
    <name evidence="2" type="ORF">NIES267_56860</name>
</gene>
<accession>A0A1Z4LY98</accession>
<evidence type="ECO:0000256" key="1">
    <source>
        <dbReference type="SAM" id="SignalP"/>
    </source>
</evidence>
<keyword evidence="1" id="KW-0732">Signal</keyword>
<dbReference type="Proteomes" id="UP000218418">
    <property type="component" value="Chromosome"/>
</dbReference>
<evidence type="ECO:0008006" key="4">
    <source>
        <dbReference type="Google" id="ProtNLM"/>
    </source>
</evidence>
<evidence type="ECO:0000313" key="2">
    <source>
        <dbReference type="EMBL" id="BAY86180.1"/>
    </source>
</evidence>
<feature type="signal peptide" evidence="1">
    <location>
        <begin position="1"/>
        <end position="24"/>
    </location>
</feature>
<sequence>MKKIIKIAATMTVLSLAFSSTAQARTITSISPPGGAGQGDVLCPEVQTIVNTTSPNGDGNKINNFPGLSCTPKTFREIAPIDTKLFVEASGGTTEYLLDETVVNNTNKNWGGFNFKIGFQSENPFGGDRFASPAVILLPTGTAIPTFESDTQPTSSEFSQVKSDGSFSLNWSGGNVAPGESVDFSFSITVPDDLEGNDVYNSFTIRQLPVASMMNDTKSVPEPSLMFGFLGLLGFGLVKTKFKS</sequence>
<evidence type="ECO:0000313" key="3">
    <source>
        <dbReference type="Proteomes" id="UP000218418"/>
    </source>
</evidence>
<dbReference type="EMBL" id="AP018227">
    <property type="protein sequence ID" value="BAY86180.1"/>
    <property type="molecule type" value="Genomic_DNA"/>
</dbReference>